<evidence type="ECO:0000313" key="9">
    <source>
        <dbReference type="Proteomes" id="UP000280296"/>
    </source>
</evidence>
<feature type="transmembrane region" description="Helical" evidence="5">
    <location>
        <begin position="369"/>
        <end position="392"/>
    </location>
</feature>
<proteinExistence type="inferred from homology"/>
<feature type="transmembrane region" description="Helical" evidence="5">
    <location>
        <begin position="146"/>
        <end position="165"/>
    </location>
</feature>
<dbReference type="InterPro" id="IPR010096">
    <property type="entry name" value="NADH-Q_OxRdtase_suN/2"/>
</dbReference>
<dbReference type="HAMAP" id="MF_00445">
    <property type="entry name" value="NDH1_NuoN_1"/>
    <property type="match status" value="1"/>
</dbReference>
<keyword evidence="5" id="KW-0830">Ubiquinone</keyword>
<protein>
    <recommendedName>
        <fullName evidence="5">NADH-quinone oxidoreductase subunit N</fullName>
        <ecNumber evidence="5">7.1.1.-</ecNumber>
    </recommendedName>
    <alternativeName>
        <fullName evidence="5">NADH dehydrogenase I subunit N</fullName>
    </alternativeName>
    <alternativeName>
        <fullName evidence="5">NDH-1 subunit N</fullName>
    </alternativeName>
</protein>
<gene>
    <name evidence="5" type="primary">nuoN</name>
    <name evidence="8" type="ORF">TsocGM_16065</name>
</gene>
<dbReference type="GO" id="GO:0050136">
    <property type="term" value="F:NADH dehydrogenase (quinone) (non-electrogenic) activity"/>
    <property type="evidence" value="ECO:0007669"/>
    <property type="project" value="UniProtKB-UniRule"/>
</dbReference>
<dbReference type="OrthoDB" id="9807568at2"/>
<evidence type="ECO:0000256" key="5">
    <source>
        <dbReference type="HAMAP-Rule" id="MF_00445"/>
    </source>
</evidence>
<feature type="transmembrane region" description="Helical" evidence="5">
    <location>
        <begin position="454"/>
        <end position="473"/>
    </location>
</feature>
<dbReference type="GO" id="GO:0042773">
    <property type="term" value="P:ATP synthesis coupled electron transport"/>
    <property type="evidence" value="ECO:0007669"/>
    <property type="project" value="InterPro"/>
</dbReference>
<keyword evidence="4 5" id="KW-0472">Membrane</keyword>
<accession>A0A432MHA8</accession>
<comment type="subunit">
    <text evidence="5">NDH-1 is composed of 14 different subunits. Subunits NuoA, H, J, K, L, M, N constitute the membrane sector of the complex.</text>
</comment>
<keyword evidence="5" id="KW-0874">Quinone</keyword>
<evidence type="ECO:0000313" key="8">
    <source>
        <dbReference type="EMBL" id="RUL86485.1"/>
    </source>
</evidence>
<comment type="function">
    <text evidence="5">NDH-1 shuttles electrons from NADH, via FMN and iron-sulfur (Fe-S) centers, to quinones in the respiratory chain. The immediate electron acceptor for the enzyme in this species is believed to be ubiquinone. Couples the redox reaction to proton translocation (for every two electrons transferred, four hydrogen ions are translocated across the cytoplasmic membrane), and thus conserves the redox energy in a proton gradient.</text>
</comment>
<feature type="transmembrane region" description="Helical" evidence="5">
    <location>
        <begin position="303"/>
        <end position="323"/>
    </location>
</feature>
<comment type="catalytic activity">
    <reaction evidence="5">
        <text>a quinone + NADH + 5 H(+)(in) = a quinol + NAD(+) + 4 H(+)(out)</text>
        <dbReference type="Rhea" id="RHEA:57888"/>
        <dbReference type="ChEBI" id="CHEBI:15378"/>
        <dbReference type="ChEBI" id="CHEBI:24646"/>
        <dbReference type="ChEBI" id="CHEBI:57540"/>
        <dbReference type="ChEBI" id="CHEBI:57945"/>
        <dbReference type="ChEBI" id="CHEBI:132124"/>
    </reaction>
</comment>
<feature type="domain" description="NADH:quinone oxidoreductase/Mrp antiporter transmembrane" evidence="7">
    <location>
        <begin position="142"/>
        <end position="452"/>
    </location>
</feature>
<feature type="transmembrane region" description="Helical" evidence="5">
    <location>
        <begin position="177"/>
        <end position="200"/>
    </location>
</feature>
<reference evidence="8 9" key="2">
    <citation type="submission" date="2019-01" db="EMBL/GenBank/DDBJ databases">
        <title>Tautonia sociabilis, a novel thermotolerant planctomycete of Isosphaeraceae family, isolated from a 4000 m deep subterranean habitat.</title>
        <authorList>
            <person name="Kovaleva O.L."/>
            <person name="Elcheninov A.G."/>
            <person name="Van Heerden E."/>
            <person name="Toshchakov S.V."/>
            <person name="Novikov A."/>
            <person name="Bonch-Osmolovskaya E.A."/>
            <person name="Kublanov I.V."/>
        </authorList>
    </citation>
    <scope>NUCLEOTIDE SEQUENCE [LARGE SCALE GENOMIC DNA]</scope>
    <source>
        <strain evidence="8 9">GM2012</strain>
    </source>
</reference>
<keyword evidence="2 5" id="KW-0812">Transmembrane</keyword>
<reference evidence="8 9" key="1">
    <citation type="submission" date="2018-12" db="EMBL/GenBank/DDBJ databases">
        <authorList>
            <person name="Toschakov S.V."/>
        </authorList>
    </citation>
    <scope>NUCLEOTIDE SEQUENCE [LARGE SCALE GENOMIC DNA]</scope>
    <source>
        <strain evidence="8 9">GM2012</strain>
    </source>
</reference>
<comment type="similarity">
    <text evidence="5">Belongs to the complex I subunit 2 family.</text>
</comment>
<comment type="caution">
    <text evidence="8">The sequence shown here is derived from an EMBL/GenBank/DDBJ whole genome shotgun (WGS) entry which is preliminary data.</text>
</comment>
<dbReference type="GO" id="GO:0012505">
    <property type="term" value="C:endomembrane system"/>
    <property type="evidence" value="ECO:0007669"/>
    <property type="project" value="UniProtKB-SubCell"/>
</dbReference>
<dbReference type="EC" id="7.1.1.-" evidence="5"/>
<name>A0A432MHA8_9BACT</name>
<feature type="transmembrane region" description="Helical" evidence="5">
    <location>
        <begin position="413"/>
        <end position="434"/>
    </location>
</feature>
<dbReference type="GO" id="GO:0005886">
    <property type="term" value="C:plasma membrane"/>
    <property type="evidence" value="ECO:0007669"/>
    <property type="project" value="UniProtKB-SubCell"/>
</dbReference>
<keyword evidence="5" id="KW-1278">Translocase</keyword>
<feature type="transmembrane region" description="Helical" evidence="5">
    <location>
        <begin position="53"/>
        <end position="74"/>
    </location>
</feature>
<dbReference type="RefSeq" id="WP_126726483.1">
    <property type="nucleotide sequence ID" value="NZ_RYZH01000031.1"/>
</dbReference>
<keyword evidence="9" id="KW-1185">Reference proteome</keyword>
<evidence type="ECO:0000256" key="1">
    <source>
        <dbReference type="ARBA" id="ARBA00004127"/>
    </source>
</evidence>
<feature type="transmembrane region" description="Helical" evidence="5">
    <location>
        <begin position="230"/>
        <end position="249"/>
    </location>
</feature>
<evidence type="ECO:0000256" key="2">
    <source>
        <dbReference type="ARBA" id="ARBA00022692"/>
    </source>
</evidence>
<feature type="transmembrane region" description="Helical" evidence="5">
    <location>
        <begin position="94"/>
        <end position="115"/>
    </location>
</feature>
<sequence length="558" mass="57422">MPPSSPPPIDFSQLWALSPEILLTLWGLVLLLVDVGPLRGRPGSSRRKTVGSLALIGPIGVFALLLAPLVAGPGAGGGDPDPTLVYGTIAGDPLATSFNGVIALLLAMVIGMSMAWDFTEHWGAYFALLLWAAVGMMVLVAAEELLILFLALELMTICLYLAAAFEKDKRRSAEAGMKYFVYGSVASALFLFGLSLLYGLTGTTFLDGIRRVLVESAAATGEAGGLSGDLVGATAVLLILVGFGFKLAAVPFHQWAPDTYEGAPAPVSAWIASGSKLASLVALMKVLLHALAPWAGAVGGEAGGGWVLIVAAIAAATMTYGNLAALAQRNLKRMLAYSSIAHAGYMLVGVLAAMVTVRSGSSAAEAAGAVLFYLVIYSLTTVGAFAAAAWLARGLGRDDIDDLDGLGVRSPGLAVCLAILMLSLIGLPPTAGFVSKLAMFLEVLNADASARSTLLLLVALALVNSVISAFYYARVLRALFLRRSDRSPGPAPRGVSWPIVLAALAAVGFGLEPAPLVDSMRSAASAMLTITLPPSPPDLPAPAPVAAIPVSGGMAMQK</sequence>
<feature type="transmembrane region" description="Helical" evidence="5">
    <location>
        <begin position="12"/>
        <end position="33"/>
    </location>
</feature>
<keyword evidence="5" id="KW-0520">NAD</keyword>
<feature type="transmembrane region" description="Helical" evidence="5">
    <location>
        <begin position="122"/>
        <end position="140"/>
    </location>
</feature>
<organism evidence="8 9">
    <name type="scientific">Tautonia sociabilis</name>
    <dbReference type="NCBI Taxonomy" id="2080755"/>
    <lineage>
        <taxon>Bacteria</taxon>
        <taxon>Pseudomonadati</taxon>
        <taxon>Planctomycetota</taxon>
        <taxon>Planctomycetia</taxon>
        <taxon>Isosphaerales</taxon>
        <taxon>Isosphaeraceae</taxon>
        <taxon>Tautonia</taxon>
    </lineage>
</organism>
<dbReference type="EMBL" id="RYZH01000031">
    <property type="protein sequence ID" value="RUL86485.1"/>
    <property type="molecule type" value="Genomic_DNA"/>
</dbReference>
<evidence type="ECO:0000256" key="4">
    <source>
        <dbReference type="ARBA" id="ARBA00023136"/>
    </source>
</evidence>
<dbReference type="GO" id="GO:0008137">
    <property type="term" value="F:NADH dehydrogenase (ubiquinone) activity"/>
    <property type="evidence" value="ECO:0007669"/>
    <property type="project" value="InterPro"/>
</dbReference>
<evidence type="ECO:0000256" key="3">
    <source>
        <dbReference type="ARBA" id="ARBA00022989"/>
    </source>
</evidence>
<keyword evidence="3 5" id="KW-1133">Transmembrane helix</keyword>
<keyword evidence="5" id="KW-1003">Cell membrane</keyword>
<evidence type="ECO:0000256" key="6">
    <source>
        <dbReference type="RuleBase" id="RU000320"/>
    </source>
</evidence>
<comment type="subcellular location">
    <subcellularLocation>
        <location evidence="5">Cell membrane</location>
        <topology evidence="5">Multi-pass membrane protein</topology>
    </subcellularLocation>
    <subcellularLocation>
        <location evidence="1">Endomembrane system</location>
        <topology evidence="1">Multi-pass membrane protein</topology>
    </subcellularLocation>
    <subcellularLocation>
        <location evidence="6">Membrane</location>
        <topology evidence="6">Multi-pass membrane protein</topology>
    </subcellularLocation>
</comment>
<dbReference type="PANTHER" id="PTHR22773">
    <property type="entry name" value="NADH DEHYDROGENASE"/>
    <property type="match status" value="1"/>
</dbReference>
<dbReference type="AlphaFoldDB" id="A0A432MHA8"/>
<dbReference type="InterPro" id="IPR001750">
    <property type="entry name" value="ND/Mrp_TM"/>
</dbReference>
<keyword evidence="5" id="KW-0813">Transport</keyword>
<dbReference type="Pfam" id="PF00361">
    <property type="entry name" value="Proton_antipo_M"/>
    <property type="match status" value="1"/>
</dbReference>
<feature type="transmembrane region" description="Helical" evidence="5">
    <location>
        <begin position="277"/>
        <end position="297"/>
    </location>
</feature>
<dbReference type="GO" id="GO:0048038">
    <property type="term" value="F:quinone binding"/>
    <property type="evidence" value="ECO:0007669"/>
    <property type="project" value="UniProtKB-KW"/>
</dbReference>
<feature type="transmembrane region" description="Helical" evidence="5">
    <location>
        <begin position="335"/>
        <end position="357"/>
    </location>
</feature>
<evidence type="ECO:0000259" key="7">
    <source>
        <dbReference type="Pfam" id="PF00361"/>
    </source>
</evidence>
<dbReference type="Proteomes" id="UP000280296">
    <property type="component" value="Unassembled WGS sequence"/>
</dbReference>
<dbReference type="NCBIfam" id="TIGR01770">
    <property type="entry name" value="NDH_I_N"/>
    <property type="match status" value="1"/>
</dbReference>